<dbReference type="Gene3D" id="3.30.70.270">
    <property type="match status" value="1"/>
</dbReference>
<dbReference type="PANTHER" id="PTHR45138:SF9">
    <property type="entry name" value="DIGUANYLATE CYCLASE DGCM-RELATED"/>
    <property type="match status" value="1"/>
</dbReference>
<feature type="transmembrane region" description="Helical" evidence="1">
    <location>
        <begin position="74"/>
        <end position="92"/>
    </location>
</feature>
<dbReference type="GO" id="GO:0052621">
    <property type="term" value="F:diguanylate cyclase activity"/>
    <property type="evidence" value="ECO:0007669"/>
    <property type="project" value="TreeGrafter"/>
</dbReference>
<keyword evidence="1" id="KW-0472">Membrane</keyword>
<dbReference type="SUPFAM" id="SSF55073">
    <property type="entry name" value="Nucleotide cyclase"/>
    <property type="match status" value="1"/>
</dbReference>
<dbReference type="AlphaFoldDB" id="A0A1A3P262"/>
<feature type="transmembrane region" description="Helical" evidence="1">
    <location>
        <begin position="14"/>
        <end position="32"/>
    </location>
</feature>
<evidence type="ECO:0000313" key="4">
    <source>
        <dbReference type="Proteomes" id="UP000093928"/>
    </source>
</evidence>
<dbReference type="SMART" id="SM00267">
    <property type="entry name" value="GGDEF"/>
    <property type="match status" value="1"/>
</dbReference>
<feature type="transmembrane region" description="Helical" evidence="1">
    <location>
        <begin position="120"/>
        <end position="139"/>
    </location>
</feature>
<dbReference type="RefSeq" id="WP_065143877.1">
    <property type="nucleotide sequence ID" value="NZ_LZLS01000089.1"/>
</dbReference>
<evidence type="ECO:0000256" key="1">
    <source>
        <dbReference type="SAM" id="Phobius"/>
    </source>
</evidence>
<feature type="transmembrane region" description="Helical" evidence="1">
    <location>
        <begin position="146"/>
        <end position="164"/>
    </location>
</feature>
<dbReference type="EMBL" id="LZLS01000089">
    <property type="protein sequence ID" value="OBK27765.1"/>
    <property type="molecule type" value="Genomic_DNA"/>
</dbReference>
<dbReference type="PANTHER" id="PTHR45138">
    <property type="entry name" value="REGULATORY COMPONENTS OF SENSORY TRANSDUCTION SYSTEM"/>
    <property type="match status" value="1"/>
</dbReference>
<dbReference type="Pfam" id="PF00990">
    <property type="entry name" value="GGDEF"/>
    <property type="match status" value="1"/>
</dbReference>
<dbReference type="NCBIfam" id="TIGR00254">
    <property type="entry name" value="GGDEF"/>
    <property type="match status" value="1"/>
</dbReference>
<evidence type="ECO:0000313" key="3">
    <source>
        <dbReference type="EMBL" id="OBK27765.1"/>
    </source>
</evidence>
<accession>A0A1A3P262</accession>
<gene>
    <name evidence="3" type="ORF">A5634_22085</name>
</gene>
<organism evidence="3 4">
    <name type="scientific">Mycobacterium asiaticum</name>
    <dbReference type="NCBI Taxonomy" id="1790"/>
    <lineage>
        <taxon>Bacteria</taxon>
        <taxon>Bacillati</taxon>
        <taxon>Actinomycetota</taxon>
        <taxon>Actinomycetes</taxon>
        <taxon>Mycobacteriales</taxon>
        <taxon>Mycobacteriaceae</taxon>
        <taxon>Mycobacterium</taxon>
    </lineage>
</organism>
<feature type="transmembrane region" description="Helical" evidence="1">
    <location>
        <begin position="44"/>
        <end position="65"/>
    </location>
</feature>
<comment type="caution">
    <text evidence="3">The sequence shown here is derived from an EMBL/GenBank/DDBJ whole genome shotgun (WGS) entry which is preliminary data.</text>
</comment>
<sequence length="317" mass="34626">MPGRVKPQPSVRRWHAIGLTGYLAMLAIYAAYSTHPADAASGARLRWLLVGSAILAGITAVVGWFRGWQERRGLLMAWSVASLVVMILAGVIDSRATRDFPGTITIAFAYIGLTCPRWRSLWAVPLGVAAFVLGGARVLPDDLPKIVLTAIMWVLVAEVPAWLISRLEAQSALLEKIAQTDALTQLLDRSTLGPRLSMHASESAVVLLDLDKFKDYNDQHGHEAGDELLVAFADALRWSVRKDDIIFRIGGDEFLLMLIGADRAEAEQVVERLHSHWAERGVPVGFSAGIAAGESDLLRLADEHMYAAKRSRGLSTE</sequence>
<dbReference type="InterPro" id="IPR029787">
    <property type="entry name" value="Nucleotide_cyclase"/>
</dbReference>
<dbReference type="Proteomes" id="UP000093928">
    <property type="component" value="Unassembled WGS sequence"/>
</dbReference>
<dbReference type="OrthoDB" id="23692at2"/>
<keyword evidence="1" id="KW-1133">Transmembrane helix</keyword>
<proteinExistence type="predicted"/>
<dbReference type="InterPro" id="IPR000160">
    <property type="entry name" value="GGDEF_dom"/>
</dbReference>
<feature type="domain" description="GGDEF" evidence="2">
    <location>
        <begin position="201"/>
        <end position="317"/>
    </location>
</feature>
<reference evidence="3 4" key="1">
    <citation type="submission" date="2016-06" db="EMBL/GenBank/DDBJ databases">
        <authorList>
            <person name="Kjaerup R.B."/>
            <person name="Dalgaard T.S."/>
            <person name="Juul-Madsen H.R."/>
        </authorList>
    </citation>
    <scope>NUCLEOTIDE SEQUENCE [LARGE SCALE GENOMIC DNA]</scope>
    <source>
        <strain evidence="3 4">1165133.8</strain>
    </source>
</reference>
<evidence type="ECO:0000259" key="2">
    <source>
        <dbReference type="PROSITE" id="PS50887"/>
    </source>
</evidence>
<dbReference type="CDD" id="cd01949">
    <property type="entry name" value="GGDEF"/>
    <property type="match status" value="1"/>
</dbReference>
<dbReference type="InterPro" id="IPR043128">
    <property type="entry name" value="Rev_trsase/Diguanyl_cyclase"/>
</dbReference>
<keyword evidence="1" id="KW-0812">Transmembrane</keyword>
<protein>
    <submittedName>
        <fullName evidence="3">Diguanylate cyclase</fullName>
    </submittedName>
</protein>
<dbReference type="PROSITE" id="PS50887">
    <property type="entry name" value="GGDEF"/>
    <property type="match status" value="1"/>
</dbReference>
<name>A0A1A3P262_MYCAS</name>
<dbReference type="InterPro" id="IPR050469">
    <property type="entry name" value="Diguanylate_Cyclase"/>
</dbReference>